<organism evidence="2 3">
    <name type="scientific">Laspinema palackyanum D2a</name>
    <dbReference type="NCBI Taxonomy" id="2953684"/>
    <lineage>
        <taxon>Bacteria</taxon>
        <taxon>Bacillati</taxon>
        <taxon>Cyanobacteriota</taxon>
        <taxon>Cyanophyceae</taxon>
        <taxon>Oscillatoriophycideae</taxon>
        <taxon>Oscillatoriales</taxon>
        <taxon>Laspinemataceae</taxon>
        <taxon>Laspinema</taxon>
        <taxon>Laspinema palackyanum</taxon>
    </lineage>
</organism>
<feature type="signal peptide" evidence="1">
    <location>
        <begin position="1"/>
        <end position="25"/>
    </location>
</feature>
<comment type="caution">
    <text evidence="2">The sequence shown here is derived from an EMBL/GenBank/DDBJ whole genome shotgun (WGS) entry which is preliminary data.</text>
</comment>
<dbReference type="EMBL" id="JAMXFF010000035">
    <property type="protein sequence ID" value="MCT7968670.1"/>
    <property type="molecule type" value="Genomic_DNA"/>
</dbReference>
<dbReference type="Proteomes" id="UP001525890">
    <property type="component" value="Unassembled WGS sequence"/>
</dbReference>
<evidence type="ECO:0000313" key="3">
    <source>
        <dbReference type="Proteomes" id="UP001525890"/>
    </source>
</evidence>
<evidence type="ECO:0000313" key="2">
    <source>
        <dbReference type="EMBL" id="MCT7968670.1"/>
    </source>
</evidence>
<keyword evidence="1" id="KW-0732">Signal</keyword>
<reference evidence="2 3" key="1">
    <citation type="journal article" date="2022" name="Front. Microbiol.">
        <title>High genomic differentiation and limited gene flow indicate recent cryptic speciation within the genus Laspinema (cyanobacteria).</title>
        <authorList>
            <person name="Stanojkovic A."/>
            <person name="Skoupy S."/>
            <person name="Skaloud P."/>
            <person name="Dvorak P."/>
        </authorList>
    </citation>
    <scope>NUCLEOTIDE SEQUENCE [LARGE SCALE GENOMIC DNA]</scope>
    <source>
        <strain evidence="2 3">D2a</strain>
    </source>
</reference>
<protein>
    <submittedName>
        <fullName evidence="2">Uncharacterized protein</fullName>
    </submittedName>
</protein>
<gene>
    <name evidence="2" type="ORF">NG799_20395</name>
</gene>
<dbReference type="RefSeq" id="WP_368008178.1">
    <property type="nucleotide sequence ID" value="NZ_JAMXFF010000035.1"/>
</dbReference>
<evidence type="ECO:0000256" key="1">
    <source>
        <dbReference type="SAM" id="SignalP"/>
    </source>
</evidence>
<sequence length="142" mass="14692">MIRRFIAALLVLTVTFFGFIQPSYAAPAPFYLNPGNSIIVPDYSGSHYIESLGASNAVENCWNNTPANAPEEVICRIGKDTIVWVGGTLATAGIGIGACYAIDAGITAVFPPAVFLAPLCNTVGVGAAGLSLARKGLPVLAH</sequence>
<proteinExistence type="predicted"/>
<keyword evidence="3" id="KW-1185">Reference proteome</keyword>
<name>A0ABT2MXF3_9CYAN</name>
<feature type="chain" id="PRO_5046232112" evidence="1">
    <location>
        <begin position="26"/>
        <end position="142"/>
    </location>
</feature>
<accession>A0ABT2MXF3</accession>